<dbReference type="InterPro" id="IPR051099">
    <property type="entry name" value="AGR/TXD"/>
</dbReference>
<feature type="domain" description="Spermatogenesis-associated protein 20-like TRX" evidence="2">
    <location>
        <begin position="20"/>
        <end position="137"/>
    </location>
</feature>
<evidence type="ECO:0000313" key="3">
    <source>
        <dbReference type="EMBL" id="QOY51537.1"/>
    </source>
</evidence>
<dbReference type="EMBL" id="CP054492">
    <property type="protein sequence ID" value="QOY51537.1"/>
    <property type="molecule type" value="Genomic_DNA"/>
</dbReference>
<name>A0A7S7RLW1_9BACT</name>
<dbReference type="InterPro" id="IPR036249">
    <property type="entry name" value="Thioredoxin-like_sf"/>
</dbReference>
<reference evidence="3 4" key="1">
    <citation type="submission" date="2020-05" db="EMBL/GenBank/DDBJ databases">
        <title>Sulfurimonas marisnigri, sp. nov., and Sulfurimonas baltica, sp. nov., manganese oxide reducing chemolithoautotrophs of the class Epsilonproteobacteria isolated from the pelagic redoxclines of the Black and Baltic Seas and emended description of the genus Sulfurimonas.</title>
        <authorList>
            <person name="Henkel J.V."/>
            <person name="Laudan C."/>
            <person name="Werner J."/>
            <person name="Neu T."/>
            <person name="Plewe S."/>
            <person name="Sproer C."/>
            <person name="Bunk B."/>
            <person name="Schulz-Vogt H.N."/>
        </authorList>
    </citation>
    <scope>NUCLEOTIDE SEQUENCE [LARGE SCALE GENOMIC DNA]</scope>
    <source>
        <strain evidence="3 4">GD2</strain>
    </source>
</reference>
<dbReference type="KEGG" id="sbal:HUE88_10505"/>
<dbReference type="PANTHER" id="PTHR15337">
    <property type="entry name" value="ANTERIOR GRADIENT PROTEIN-RELATED"/>
    <property type="match status" value="1"/>
</dbReference>
<organism evidence="3 4">
    <name type="scientific">Candidatus Sulfurimonas baltica</name>
    <dbReference type="NCBI Taxonomy" id="2740404"/>
    <lineage>
        <taxon>Bacteria</taxon>
        <taxon>Pseudomonadati</taxon>
        <taxon>Campylobacterota</taxon>
        <taxon>Epsilonproteobacteria</taxon>
        <taxon>Campylobacterales</taxon>
        <taxon>Sulfurimonadaceae</taxon>
        <taxon>Sulfurimonas</taxon>
    </lineage>
</organism>
<dbReference type="Pfam" id="PF03190">
    <property type="entry name" value="Thioredox_DsbH"/>
    <property type="match status" value="1"/>
</dbReference>
<proteinExistence type="predicted"/>
<dbReference type="PANTHER" id="PTHR15337:SF11">
    <property type="entry name" value="THIOREDOXIN DOMAIN-CONTAINING PROTEIN"/>
    <property type="match status" value="1"/>
</dbReference>
<accession>A0A7S7RLW1</accession>
<dbReference type="RefSeq" id="WP_194368815.1">
    <property type="nucleotide sequence ID" value="NZ_CP054492.1"/>
</dbReference>
<keyword evidence="4" id="KW-1185">Reference proteome</keyword>
<evidence type="ECO:0000313" key="4">
    <source>
        <dbReference type="Proteomes" id="UP000593994"/>
    </source>
</evidence>
<dbReference type="InterPro" id="IPR004879">
    <property type="entry name" value="Ssp411-like_TRX"/>
</dbReference>
<evidence type="ECO:0000259" key="2">
    <source>
        <dbReference type="Pfam" id="PF03190"/>
    </source>
</evidence>
<evidence type="ECO:0000256" key="1">
    <source>
        <dbReference type="ARBA" id="ARBA00022729"/>
    </source>
</evidence>
<keyword evidence="1" id="KW-0732">Signal</keyword>
<protein>
    <submittedName>
        <fullName evidence="3">Thioredoxin family protein</fullName>
    </submittedName>
</protein>
<dbReference type="Gene3D" id="3.40.30.10">
    <property type="entry name" value="Glutaredoxin"/>
    <property type="match status" value="1"/>
</dbReference>
<dbReference type="Proteomes" id="UP000593994">
    <property type="component" value="Chromosome"/>
</dbReference>
<sequence length="140" mass="16140">MRKIFIYLLLVFSIGLTASEITWAKDFNSGMEEAANVNKPVLFVSSRHTCKYCVMLEETTFKDEEVIAELNKEFISIVAYSDEQDFMPKELWQPGTPAIWFLYPNGQPMFQPLMGAVDAKNFLEALKIVKEDFNKRKNAK</sequence>
<dbReference type="SUPFAM" id="SSF52833">
    <property type="entry name" value="Thioredoxin-like"/>
    <property type="match status" value="1"/>
</dbReference>
<dbReference type="AlphaFoldDB" id="A0A7S7RLW1"/>
<gene>
    <name evidence="3" type="ORF">HUE88_10505</name>
</gene>